<evidence type="ECO:0000313" key="2">
    <source>
        <dbReference type="Proteomes" id="UP001201163"/>
    </source>
</evidence>
<comment type="caution">
    <text evidence="1">The sequence shown here is derived from an EMBL/GenBank/DDBJ whole genome shotgun (WGS) entry which is preliminary data.</text>
</comment>
<keyword evidence="2" id="KW-1185">Reference proteome</keyword>
<gene>
    <name evidence="1" type="ORF">EDB92DRAFT_2104785</name>
</gene>
<dbReference type="EMBL" id="JAKELL010000044">
    <property type="protein sequence ID" value="KAH8988074.1"/>
    <property type="molecule type" value="Genomic_DNA"/>
</dbReference>
<dbReference type="Proteomes" id="UP001201163">
    <property type="component" value="Unassembled WGS sequence"/>
</dbReference>
<accession>A0AAD4LDT4</accession>
<proteinExistence type="predicted"/>
<sequence>MHRDKDWLGPDWWSEFAGQQKEAVVMSVEWRESSTMPENVHPVNGWPRFHYHGDLISQHPLTIWRSVKGERRMMMREKGAGSGTRTRGAAHYWVLTDLATCWCHVRLLEKRQTPNHPSILRTEDSSKIWTTGKPSRIPRRVPHLDPLEYSQKPVYGQHSNPRISGNFKPIPAILRARDVPQFKNIFGGKREVLYHYNLWSNNDED</sequence>
<reference evidence="1" key="1">
    <citation type="submission" date="2022-01" db="EMBL/GenBank/DDBJ databases">
        <title>Comparative genomics reveals a dynamic genome evolution in the ectomycorrhizal milk-cap (Lactarius) mushrooms.</title>
        <authorList>
            <consortium name="DOE Joint Genome Institute"/>
            <person name="Lebreton A."/>
            <person name="Tang N."/>
            <person name="Kuo A."/>
            <person name="LaButti K."/>
            <person name="Drula E."/>
            <person name="Barry K."/>
            <person name="Clum A."/>
            <person name="Lipzen A."/>
            <person name="Mousain D."/>
            <person name="Ng V."/>
            <person name="Wang R."/>
            <person name="Wang X."/>
            <person name="Dai Y."/>
            <person name="Henrissat B."/>
            <person name="Grigoriev I.V."/>
            <person name="Guerin-Laguette A."/>
            <person name="Yu F."/>
            <person name="Martin F.M."/>
        </authorList>
    </citation>
    <scope>NUCLEOTIDE SEQUENCE</scope>
    <source>
        <strain evidence="1">QP</strain>
    </source>
</reference>
<organism evidence="1 2">
    <name type="scientific">Lactarius akahatsu</name>
    <dbReference type="NCBI Taxonomy" id="416441"/>
    <lineage>
        <taxon>Eukaryota</taxon>
        <taxon>Fungi</taxon>
        <taxon>Dikarya</taxon>
        <taxon>Basidiomycota</taxon>
        <taxon>Agaricomycotina</taxon>
        <taxon>Agaricomycetes</taxon>
        <taxon>Russulales</taxon>
        <taxon>Russulaceae</taxon>
        <taxon>Lactarius</taxon>
    </lineage>
</organism>
<dbReference type="AlphaFoldDB" id="A0AAD4LDT4"/>
<protein>
    <submittedName>
        <fullName evidence="1">Uncharacterized protein</fullName>
    </submittedName>
</protein>
<name>A0AAD4LDT4_9AGAM</name>
<evidence type="ECO:0000313" key="1">
    <source>
        <dbReference type="EMBL" id="KAH8988074.1"/>
    </source>
</evidence>